<accession>A0A4R4SGJ5</accession>
<gene>
    <name evidence="2" type="ORF">E1283_33920</name>
</gene>
<proteinExistence type="predicted"/>
<evidence type="ECO:0000256" key="1">
    <source>
        <dbReference type="SAM" id="MobiDB-lite"/>
    </source>
</evidence>
<comment type="caution">
    <text evidence="2">The sequence shown here is derived from an EMBL/GenBank/DDBJ whole genome shotgun (WGS) entry which is preliminary data.</text>
</comment>
<keyword evidence="3" id="KW-1185">Reference proteome</keyword>
<dbReference type="EMBL" id="SMKI01000636">
    <property type="protein sequence ID" value="TDC62538.1"/>
    <property type="molecule type" value="Genomic_DNA"/>
</dbReference>
<evidence type="ECO:0000313" key="3">
    <source>
        <dbReference type="Proteomes" id="UP000295345"/>
    </source>
</evidence>
<dbReference type="Proteomes" id="UP000295345">
    <property type="component" value="Unassembled WGS sequence"/>
</dbReference>
<feature type="region of interest" description="Disordered" evidence="1">
    <location>
        <begin position="41"/>
        <end position="64"/>
    </location>
</feature>
<name>A0A4R4SGJ5_9ACTN</name>
<organism evidence="2 3">
    <name type="scientific">Streptomyces hainanensis</name>
    <dbReference type="NCBI Taxonomy" id="402648"/>
    <lineage>
        <taxon>Bacteria</taxon>
        <taxon>Bacillati</taxon>
        <taxon>Actinomycetota</taxon>
        <taxon>Actinomycetes</taxon>
        <taxon>Kitasatosporales</taxon>
        <taxon>Streptomycetaceae</taxon>
        <taxon>Streptomyces</taxon>
    </lineage>
</organism>
<protein>
    <submittedName>
        <fullName evidence="2">Uncharacterized protein</fullName>
    </submittedName>
</protein>
<sequence length="64" mass="6731">MDATLPLTVTRPRSAGDSALVRARAAARAAREASRRQAAGALQRALDRRDNGAVFDGAEEPDAL</sequence>
<evidence type="ECO:0000313" key="2">
    <source>
        <dbReference type="EMBL" id="TDC62538.1"/>
    </source>
</evidence>
<dbReference type="AlphaFoldDB" id="A0A4R4SGJ5"/>
<dbReference type="RefSeq" id="WP_132822013.1">
    <property type="nucleotide sequence ID" value="NZ_SMKI01000636.1"/>
</dbReference>
<reference evidence="2 3" key="1">
    <citation type="submission" date="2019-03" db="EMBL/GenBank/DDBJ databases">
        <title>Draft genome sequences of novel Actinobacteria.</title>
        <authorList>
            <person name="Sahin N."/>
            <person name="Ay H."/>
            <person name="Saygin H."/>
        </authorList>
    </citation>
    <scope>NUCLEOTIDE SEQUENCE [LARGE SCALE GENOMIC DNA]</scope>
    <source>
        <strain evidence="2 3">DSM 41900</strain>
    </source>
</reference>